<dbReference type="Proteomes" id="UP001519460">
    <property type="component" value="Unassembled WGS sequence"/>
</dbReference>
<organism evidence="1 2">
    <name type="scientific">Batillaria attramentaria</name>
    <dbReference type="NCBI Taxonomy" id="370345"/>
    <lineage>
        <taxon>Eukaryota</taxon>
        <taxon>Metazoa</taxon>
        <taxon>Spiralia</taxon>
        <taxon>Lophotrochozoa</taxon>
        <taxon>Mollusca</taxon>
        <taxon>Gastropoda</taxon>
        <taxon>Caenogastropoda</taxon>
        <taxon>Sorbeoconcha</taxon>
        <taxon>Cerithioidea</taxon>
        <taxon>Batillariidae</taxon>
        <taxon>Batillaria</taxon>
    </lineage>
</organism>
<name>A0ABD0LMI1_9CAEN</name>
<reference evidence="1 2" key="1">
    <citation type="journal article" date="2023" name="Sci. Data">
        <title>Genome assembly of the Korean intertidal mud-creeper Batillaria attramentaria.</title>
        <authorList>
            <person name="Patra A.K."/>
            <person name="Ho P.T."/>
            <person name="Jun S."/>
            <person name="Lee S.J."/>
            <person name="Kim Y."/>
            <person name="Won Y.J."/>
        </authorList>
    </citation>
    <scope>NUCLEOTIDE SEQUENCE [LARGE SCALE GENOMIC DNA]</scope>
    <source>
        <strain evidence="1">Wonlab-2016</strain>
    </source>
</reference>
<evidence type="ECO:0000313" key="1">
    <source>
        <dbReference type="EMBL" id="KAK7500461.1"/>
    </source>
</evidence>
<sequence>MLDVVQSGLNYDVHQCHPPPSNWESYVADLAGCLICRSLRATQAQSQHKVRWFAGAVKHGCARGYAKVLVRLHYEKG</sequence>
<dbReference type="AlphaFoldDB" id="A0ABD0LMI1"/>
<proteinExistence type="predicted"/>
<accession>A0ABD0LMI1</accession>
<dbReference type="EMBL" id="JACVVK020000037">
    <property type="protein sequence ID" value="KAK7500461.1"/>
    <property type="molecule type" value="Genomic_DNA"/>
</dbReference>
<protein>
    <submittedName>
        <fullName evidence="1">Uncharacterized protein</fullName>
    </submittedName>
</protein>
<comment type="caution">
    <text evidence="1">The sequence shown here is derived from an EMBL/GenBank/DDBJ whole genome shotgun (WGS) entry which is preliminary data.</text>
</comment>
<keyword evidence="2" id="KW-1185">Reference proteome</keyword>
<evidence type="ECO:0000313" key="2">
    <source>
        <dbReference type="Proteomes" id="UP001519460"/>
    </source>
</evidence>
<gene>
    <name evidence="1" type="ORF">BaRGS_00008368</name>
</gene>